<reference evidence="1 2" key="1">
    <citation type="submission" date="2017-11" db="EMBL/GenBank/DDBJ databases">
        <title>Draft Genome Sequence of Sporolactobacillus inulinus NBRC 111894 Isolated from Koso, a Japanese Sugar-Vegetable Fermented Beverage.</title>
        <authorList>
            <person name="Chiou T.Y."/>
            <person name="Oshima K."/>
            <person name="Suda W."/>
            <person name="Hattori M."/>
            <person name="Takahashi T."/>
        </authorList>
    </citation>
    <scope>NUCLEOTIDE SEQUENCE [LARGE SCALE GENOMIC DNA]</scope>
    <source>
        <strain evidence="1 2">NBRC111894</strain>
    </source>
</reference>
<dbReference type="Proteomes" id="UP000319716">
    <property type="component" value="Unassembled WGS sequence"/>
</dbReference>
<proteinExistence type="predicted"/>
<dbReference type="EMBL" id="BEXB01000080">
    <property type="protein sequence ID" value="GAY79040.1"/>
    <property type="molecule type" value="Genomic_DNA"/>
</dbReference>
<organism evidence="1 2">
    <name type="scientific">Sporolactobacillus inulinus</name>
    <dbReference type="NCBI Taxonomy" id="2078"/>
    <lineage>
        <taxon>Bacteria</taxon>
        <taxon>Bacillati</taxon>
        <taxon>Bacillota</taxon>
        <taxon>Bacilli</taxon>
        <taxon>Bacillales</taxon>
        <taxon>Sporolactobacillaceae</taxon>
        <taxon>Sporolactobacillus</taxon>
    </lineage>
</organism>
<comment type="caution">
    <text evidence="1">The sequence shown here is derived from an EMBL/GenBank/DDBJ whole genome shotgun (WGS) entry which is preliminary data.</text>
</comment>
<evidence type="ECO:0000313" key="2">
    <source>
        <dbReference type="Proteomes" id="UP000319716"/>
    </source>
</evidence>
<sequence>MCLNGHFGCAFDALFLPDQKSHSFVTWNRIEAKNSVRPSYESLIKSGESK</sequence>
<dbReference type="AlphaFoldDB" id="A0A4Y1ZJ27"/>
<protein>
    <submittedName>
        <fullName evidence="1">Uncharacterized protein</fullName>
    </submittedName>
</protein>
<name>A0A4Y1ZJ27_9BACL</name>
<accession>A0A4Y1ZJ27</accession>
<gene>
    <name evidence="1" type="ORF">NBRC111894_4594</name>
</gene>
<evidence type="ECO:0000313" key="1">
    <source>
        <dbReference type="EMBL" id="GAY79040.1"/>
    </source>
</evidence>